<accession>A0AAW2Z153</accession>
<gene>
    <name evidence="2" type="ORF">AKO1_014914</name>
</gene>
<evidence type="ECO:0000313" key="3">
    <source>
        <dbReference type="Proteomes" id="UP001431209"/>
    </source>
</evidence>
<dbReference type="AlphaFoldDB" id="A0AAW2Z153"/>
<dbReference type="Proteomes" id="UP001431209">
    <property type="component" value="Unassembled WGS sequence"/>
</dbReference>
<dbReference type="Gene3D" id="1.10.167.10">
    <property type="entry name" value="Regulator of G-protein Signalling 4, domain 2"/>
    <property type="match status" value="1"/>
</dbReference>
<keyword evidence="1" id="KW-0812">Transmembrane</keyword>
<reference evidence="2 3" key="1">
    <citation type="submission" date="2024-03" db="EMBL/GenBank/DDBJ databases">
        <title>The Acrasis kona genome and developmental transcriptomes reveal deep origins of eukaryotic multicellular pathways.</title>
        <authorList>
            <person name="Sheikh S."/>
            <person name="Fu C.-J."/>
            <person name="Brown M.W."/>
            <person name="Baldauf S.L."/>
        </authorList>
    </citation>
    <scope>NUCLEOTIDE SEQUENCE [LARGE SCALE GENOMIC DNA]</scope>
    <source>
        <strain evidence="2 3">ATCC MYA-3509</strain>
    </source>
</reference>
<dbReference type="EMBL" id="JAOPGA020000923">
    <property type="protein sequence ID" value="KAL0483019.1"/>
    <property type="molecule type" value="Genomic_DNA"/>
</dbReference>
<keyword evidence="1" id="KW-0472">Membrane</keyword>
<dbReference type="InterPro" id="IPR029787">
    <property type="entry name" value="Nucleotide_cyclase"/>
</dbReference>
<name>A0AAW2Z153_9EUKA</name>
<sequence length="534" mass="61359">MAVPVFQTSVILGQSVSYLWKESTVALYDLNATDFDSSFMFNTGQYGDSSNGTYVTLHDMTARENYENYILPSPFLVNYTIMFADRVWIICFIPTQFTINKHSNSIDPYVGIMCGCVIWFLSIFGCIILYIFGNMMRVSKDRRKAEKKIKILMRLLPEDFLRFINQDISKAAVAKEGVRSSFVFMSIVLNNFELTNSTIVTIQEFFVRVKYVIKSYNGTVYRCDGVDLVCFFEDETCAMRAAMDIHDEMEGFESVHINMHHCSAVLGLVGDSESLLPILFSDQLVILGKLSLVRHSRQDMKIVISKPVYDLLFLTKKYNNQQVSFVGRLSYDDIHDTSAHIDAYHVNLGDKPDKKYGAAIRKIMLREYTKGLVLLNSFIDSTGCDDKQLLRTQHVMKRRMSMCEIISNTWNFYDTIDDHLAIRPAFAEFCRREGCLNEFKAWTELSECRKAEKAFQIINDFCDPSSVNRIRSSVVTLVDNLKTSRTQPRDVVEDVLSTIYYVIGPIHNKFKTSPAFTNAMYSSLLDYCQMKEIF</sequence>
<feature type="non-terminal residue" evidence="2">
    <location>
        <position position="534"/>
    </location>
</feature>
<dbReference type="InterPro" id="IPR044926">
    <property type="entry name" value="RGS_subdomain_2"/>
</dbReference>
<dbReference type="InterPro" id="IPR036305">
    <property type="entry name" value="RGS_sf"/>
</dbReference>
<dbReference type="Gene3D" id="3.30.70.1230">
    <property type="entry name" value="Nucleotide cyclase"/>
    <property type="match status" value="1"/>
</dbReference>
<dbReference type="SUPFAM" id="SSF48097">
    <property type="entry name" value="Regulator of G-protein signaling, RGS"/>
    <property type="match status" value="1"/>
</dbReference>
<feature type="transmembrane region" description="Helical" evidence="1">
    <location>
        <begin position="109"/>
        <end position="133"/>
    </location>
</feature>
<keyword evidence="1" id="KW-1133">Transmembrane helix</keyword>
<keyword evidence="3" id="KW-1185">Reference proteome</keyword>
<evidence type="ECO:0000256" key="1">
    <source>
        <dbReference type="SAM" id="Phobius"/>
    </source>
</evidence>
<evidence type="ECO:0008006" key="4">
    <source>
        <dbReference type="Google" id="ProtNLM"/>
    </source>
</evidence>
<proteinExistence type="predicted"/>
<comment type="caution">
    <text evidence="2">The sequence shown here is derived from an EMBL/GenBank/DDBJ whole genome shotgun (WGS) entry which is preliminary data.</text>
</comment>
<organism evidence="2 3">
    <name type="scientific">Acrasis kona</name>
    <dbReference type="NCBI Taxonomy" id="1008807"/>
    <lineage>
        <taxon>Eukaryota</taxon>
        <taxon>Discoba</taxon>
        <taxon>Heterolobosea</taxon>
        <taxon>Tetramitia</taxon>
        <taxon>Eutetramitia</taxon>
        <taxon>Acrasidae</taxon>
        <taxon>Acrasis</taxon>
    </lineage>
</organism>
<protein>
    <recommendedName>
        <fullName evidence="4">Guanylate cyclase domain-containing protein</fullName>
    </recommendedName>
</protein>
<evidence type="ECO:0000313" key="2">
    <source>
        <dbReference type="EMBL" id="KAL0483019.1"/>
    </source>
</evidence>